<evidence type="ECO:0000256" key="2">
    <source>
        <dbReference type="ARBA" id="ARBA00022448"/>
    </source>
</evidence>
<evidence type="ECO:0000259" key="5">
    <source>
        <dbReference type="PROSITE" id="PS50893"/>
    </source>
</evidence>
<dbReference type="InterPro" id="IPR027417">
    <property type="entry name" value="P-loop_NTPase"/>
</dbReference>
<dbReference type="Proteomes" id="UP000612362">
    <property type="component" value="Unassembled WGS sequence"/>
</dbReference>
<reference evidence="6" key="1">
    <citation type="submission" date="2020-10" db="EMBL/GenBank/DDBJ databases">
        <title>Taxonomic study of unclassified bacteria belonging to the class Ktedonobacteria.</title>
        <authorList>
            <person name="Yabe S."/>
            <person name="Wang C.M."/>
            <person name="Zheng Y."/>
            <person name="Sakai Y."/>
            <person name="Cavaletti L."/>
            <person name="Monciardini P."/>
            <person name="Donadio S."/>
        </authorList>
    </citation>
    <scope>NUCLEOTIDE SEQUENCE</scope>
    <source>
        <strain evidence="6">SOSP1-1</strain>
    </source>
</reference>
<dbReference type="InterPro" id="IPR003439">
    <property type="entry name" value="ABC_transporter-like_ATP-bd"/>
</dbReference>
<organism evidence="6 7">
    <name type="scientific">Ktedonospora formicarum</name>
    <dbReference type="NCBI Taxonomy" id="2778364"/>
    <lineage>
        <taxon>Bacteria</taxon>
        <taxon>Bacillati</taxon>
        <taxon>Chloroflexota</taxon>
        <taxon>Ktedonobacteria</taxon>
        <taxon>Ktedonobacterales</taxon>
        <taxon>Ktedonobacteraceae</taxon>
        <taxon>Ktedonospora</taxon>
    </lineage>
</organism>
<dbReference type="RefSeq" id="WP_220197874.1">
    <property type="nucleotide sequence ID" value="NZ_BNJF01000004.1"/>
</dbReference>
<dbReference type="CDD" id="cd03264">
    <property type="entry name" value="ABC_drug_resistance_like"/>
    <property type="match status" value="1"/>
</dbReference>
<keyword evidence="7" id="KW-1185">Reference proteome</keyword>
<dbReference type="Gene3D" id="3.40.50.300">
    <property type="entry name" value="P-loop containing nucleotide triphosphate hydrolases"/>
    <property type="match status" value="1"/>
</dbReference>
<dbReference type="GO" id="GO:0016887">
    <property type="term" value="F:ATP hydrolysis activity"/>
    <property type="evidence" value="ECO:0007669"/>
    <property type="project" value="InterPro"/>
</dbReference>
<protein>
    <submittedName>
        <fullName evidence="6">Multidrug ABC transporter ATP-binding protein</fullName>
    </submittedName>
</protein>
<dbReference type="EMBL" id="BNJF01000004">
    <property type="protein sequence ID" value="GHO48697.1"/>
    <property type="molecule type" value="Genomic_DNA"/>
</dbReference>
<comment type="similarity">
    <text evidence="1">Belongs to the ABC transporter superfamily.</text>
</comment>
<keyword evidence="2" id="KW-0813">Transport</keyword>
<dbReference type="SMART" id="SM00382">
    <property type="entry name" value="AAA"/>
    <property type="match status" value="1"/>
</dbReference>
<keyword evidence="4 6" id="KW-0067">ATP-binding</keyword>
<dbReference type="SUPFAM" id="SSF52540">
    <property type="entry name" value="P-loop containing nucleoside triphosphate hydrolases"/>
    <property type="match status" value="1"/>
</dbReference>
<dbReference type="PANTHER" id="PTHR43335:SF2">
    <property type="entry name" value="ABC TRANSPORTER, ATP-BINDING PROTEIN"/>
    <property type="match status" value="1"/>
</dbReference>
<dbReference type="PANTHER" id="PTHR43335">
    <property type="entry name" value="ABC TRANSPORTER, ATP-BINDING PROTEIN"/>
    <property type="match status" value="1"/>
</dbReference>
<dbReference type="InterPro" id="IPR003593">
    <property type="entry name" value="AAA+_ATPase"/>
</dbReference>
<dbReference type="Pfam" id="PF00005">
    <property type="entry name" value="ABC_tran"/>
    <property type="match status" value="1"/>
</dbReference>
<dbReference type="InterPro" id="IPR017871">
    <property type="entry name" value="ABC_transporter-like_CS"/>
</dbReference>
<gene>
    <name evidence="6" type="ORF">KSX_68600</name>
</gene>
<evidence type="ECO:0000313" key="7">
    <source>
        <dbReference type="Proteomes" id="UP000612362"/>
    </source>
</evidence>
<dbReference type="PROSITE" id="PS00211">
    <property type="entry name" value="ABC_TRANSPORTER_1"/>
    <property type="match status" value="1"/>
</dbReference>
<accession>A0A8J3I9W7</accession>
<feature type="domain" description="ABC transporter" evidence="5">
    <location>
        <begin position="3"/>
        <end position="235"/>
    </location>
</feature>
<evidence type="ECO:0000313" key="6">
    <source>
        <dbReference type="EMBL" id="GHO48697.1"/>
    </source>
</evidence>
<proteinExistence type="inferred from homology"/>
<evidence type="ECO:0000256" key="1">
    <source>
        <dbReference type="ARBA" id="ARBA00005417"/>
    </source>
</evidence>
<evidence type="ECO:0000256" key="3">
    <source>
        <dbReference type="ARBA" id="ARBA00022741"/>
    </source>
</evidence>
<sequence>MQITISHLNKVYRGDIQALTDVNLVFHNGMFGLLGPNGAGKTTLMRILAGILRPTSGTIQVGEHNAESERGRPAIKRLLGYLPQDLGVYPDLSAREFLDYVGILKGLDERKTRKHRIDEVLELVSLSTVANRKLKTFSGGMKRRVGIAQALLNDPKLLIVDEPTVGLDPEERIRFRNLLSDLGGDRIVLLSTHIVEDIAQTCRSLAIMNKGHITFQGSTIELANAARRRVWMVTTSGPKPEGDITVVSTMNMGATVQYRVVGELTNPGAIPVEPSLEDSYVWLMREKRTPALSGSR</sequence>
<dbReference type="GO" id="GO:0005524">
    <property type="term" value="F:ATP binding"/>
    <property type="evidence" value="ECO:0007669"/>
    <property type="project" value="UniProtKB-KW"/>
</dbReference>
<name>A0A8J3I9W7_9CHLR</name>
<evidence type="ECO:0000256" key="4">
    <source>
        <dbReference type="ARBA" id="ARBA00022840"/>
    </source>
</evidence>
<dbReference type="PROSITE" id="PS50893">
    <property type="entry name" value="ABC_TRANSPORTER_2"/>
    <property type="match status" value="1"/>
</dbReference>
<dbReference type="AlphaFoldDB" id="A0A8J3I9W7"/>
<comment type="caution">
    <text evidence="6">The sequence shown here is derived from an EMBL/GenBank/DDBJ whole genome shotgun (WGS) entry which is preliminary data.</text>
</comment>
<keyword evidence="3" id="KW-0547">Nucleotide-binding</keyword>